<dbReference type="FunFam" id="3.20.20.70:FF:000118">
    <property type="entry name" value="Alpha-galactosidase"/>
    <property type="match status" value="1"/>
</dbReference>
<dbReference type="InterPro" id="IPR031704">
    <property type="entry name" value="Glyco_hydro_36_N"/>
</dbReference>
<evidence type="ECO:0000313" key="7">
    <source>
        <dbReference type="EMBL" id="TQS41111.1"/>
    </source>
</evidence>
<dbReference type="EC" id="3.2.1.22" evidence="2"/>
<evidence type="ECO:0000256" key="2">
    <source>
        <dbReference type="ARBA" id="ARBA00012755"/>
    </source>
</evidence>
<dbReference type="InterPro" id="IPR038417">
    <property type="entry name" value="Alpga-gal_N_sf"/>
</dbReference>
<sequence>MPTDQQSSLAPVHLRAAGVSLVLDVDGPVPTVLHWGADLGELDAADLQVLLDTEPTEIPHNAPDVPRRLTLIPTERDLWSGTPGFAGHLDGTRATPRPALREPVRVSGNSVEIDLADEITGLEIDLRVALTPVGIVTVQHTVRRPADDADADGLFDVGGVRALMPIPARATEILDFTGRWARERAPQRRPIVDGAHQRDVRRGKPGPGSPTLSVVGTPGFANRQGEVWALHLAWSGDTSWTVERYPEGAGVFRSVLGGGELLRAGEVRLAPGSSYESPVAMFAYSDRGTDGLADRFHQHLRARASHPSRPRPVIVNTWEAVYFDHRLEVLTELADRAAEVGVERFVLDDGWFLGRRSDTTALGDWTVDPATWPSGLGELAAHVRSRGLEFGLWFEPEMISLDSELAREHPDWILAPTPVGPPSRSQYVLNVAHPEAFEYLLGAISALVAEYDIAYLKWDHNREIHEAVSRVTGRPGVSAQTHAVYALMDALRERHPGLEIESCSSGGGRVDLGILDRTDRVWASDCIDPVERVMIDRWTMQLLPPELVGMHVGAPRAHTTGRETDLPFRMASALLGHVGIEWNLIERSPEELAVVKSWIDFHKTIRPLIATGTVVHGEAVDPGLSLTGVVSPERAVFVWSRTVTSEPTQAGRVLLPGLTATTKYRVRVVTELGEPRFSARSETPWVAGGPVVASGAVLGGVGLVLPTLEPQQALVLELTAV</sequence>
<name>A0A545AIH0_9ACTN</name>
<dbReference type="Proteomes" id="UP000317982">
    <property type="component" value="Unassembled WGS sequence"/>
</dbReference>
<dbReference type="OrthoDB" id="9758822at2"/>
<dbReference type="InterPro" id="IPR017853">
    <property type="entry name" value="GH"/>
</dbReference>
<evidence type="ECO:0000256" key="4">
    <source>
        <dbReference type="ARBA" id="ARBA00023295"/>
    </source>
</evidence>
<protein>
    <recommendedName>
        <fullName evidence="2">alpha-galactosidase</fullName>
        <ecNumber evidence="2">3.2.1.22</ecNumber>
    </recommendedName>
</protein>
<gene>
    <name evidence="7" type="ORF">FL583_31640</name>
</gene>
<evidence type="ECO:0000256" key="1">
    <source>
        <dbReference type="ARBA" id="ARBA00001255"/>
    </source>
</evidence>
<reference evidence="7 8" key="1">
    <citation type="submission" date="2019-07" db="EMBL/GenBank/DDBJ databases">
        <title>Cryptosporangium phraense sp. nov., isolated from plant litter.</title>
        <authorList>
            <person name="Suriyachadkun C."/>
        </authorList>
    </citation>
    <scope>NUCLEOTIDE SEQUENCE [LARGE SCALE GENOMIC DNA]</scope>
    <source>
        <strain evidence="7 8">A-T 5661</strain>
    </source>
</reference>
<keyword evidence="4" id="KW-0326">Glycosidase</keyword>
<proteinExistence type="predicted"/>
<dbReference type="GO" id="GO:0004557">
    <property type="term" value="F:alpha-galactosidase activity"/>
    <property type="evidence" value="ECO:0007669"/>
    <property type="project" value="UniProtKB-EC"/>
</dbReference>
<comment type="caution">
    <text evidence="7">The sequence shown here is derived from an EMBL/GenBank/DDBJ whole genome shotgun (WGS) entry which is preliminary data.</text>
</comment>
<dbReference type="EMBL" id="VIRS01000030">
    <property type="protein sequence ID" value="TQS41111.1"/>
    <property type="molecule type" value="Genomic_DNA"/>
</dbReference>
<comment type="catalytic activity">
    <reaction evidence="1">
        <text>Hydrolysis of terminal, non-reducing alpha-D-galactose residues in alpha-D-galactosides, including galactose oligosaccharides, galactomannans and galactolipids.</text>
        <dbReference type="EC" id="3.2.1.22"/>
    </reaction>
</comment>
<dbReference type="InParanoid" id="A0A545AIH0"/>
<dbReference type="Gene3D" id="3.20.20.70">
    <property type="entry name" value="Aldolase class I"/>
    <property type="match status" value="1"/>
</dbReference>
<dbReference type="PROSITE" id="PS00512">
    <property type="entry name" value="ALPHA_GALACTOSIDASE"/>
    <property type="match status" value="1"/>
</dbReference>
<evidence type="ECO:0000256" key="3">
    <source>
        <dbReference type="ARBA" id="ARBA00022801"/>
    </source>
</evidence>
<dbReference type="Gene3D" id="2.70.98.60">
    <property type="entry name" value="alpha-galactosidase from lactobacil brevis"/>
    <property type="match status" value="1"/>
</dbReference>
<organism evidence="7 8">
    <name type="scientific">Cryptosporangium phraense</name>
    <dbReference type="NCBI Taxonomy" id="2593070"/>
    <lineage>
        <taxon>Bacteria</taxon>
        <taxon>Bacillati</taxon>
        <taxon>Actinomycetota</taxon>
        <taxon>Actinomycetes</taxon>
        <taxon>Cryptosporangiales</taxon>
        <taxon>Cryptosporangiaceae</taxon>
        <taxon>Cryptosporangium</taxon>
    </lineage>
</organism>
<feature type="domain" description="Glycosyl hydrolase family 36 N-terminal" evidence="6">
    <location>
        <begin position="30"/>
        <end position="270"/>
    </location>
</feature>
<dbReference type="SUPFAM" id="SSF51445">
    <property type="entry name" value="(Trans)glycosidases"/>
    <property type="match status" value="1"/>
</dbReference>
<dbReference type="Pfam" id="PF16875">
    <property type="entry name" value="Glyco_hydro_36N"/>
    <property type="match status" value="1"/>
</dbReference>
<dbReference type="AlphaFoldDB" id="A0A545AIH0"/>
<dbReference type="InterPro" id="IPR050985">
    <property type="entry name" value="Alpha-glycosidase_related"/>
</dbReference>
<evidence type="ECO:0000259" key="6">
    <source>
        <dbReference type="Pfam" id="PF16875"/>
    </source>
</evidence>
<dbReference type="Pfam" id="PF02065">
    <property type="entry name" value="Melibiase"/>
    <property type="match status" value="1"/>
</dbReference>
<evidence type="ECO:0000313" key="8">
    <source>
        <dbReference type="Proteomes" id="UP000317982"/>
    </source>
</evidence>
<dbReference type="CDD" id="cd14791">
    <property type="entry name" value="GH36"/>
    <property type="match status" value="1"/>
</dbReference>
<dbReference type="RefSeq" id="WP_142708541.1">
    <property type="nucleotide sequence ID" value="NZ_VIRS01000030.1"/>
</dbReference>
<evidence type="ECO:0000256" key="5">
    <source>
        <dbReference type="SAM" id="MobiDB-lite"/>
    </source>
</evidence>
<accession>A0A545AIH0</accession>
<dbReference type="InterPro" id="IPR013785">
    <property type="entry name" value="Aldolase_TIM"/>
</dbReference>
<dbReference type="InterPro" id="IPR002252">
    <property type="entry name" value="Glyco_hydro_36"/>
</dbReference>
<dbReference type="InterPro" id="IPR000111">
    <property type="entry name" value="Glyco_hydro_27/36_CS"/>
</dbReference>
<dbReference type="PANTHER" id="PTHR43053">
    <property type="entry name" value="GLYCOSIDASE FAMILY 31"/>
    <property type="match status" value="1"/>
</dbReference>
<dbReference type="PRINTS" id="PR00743">
    <property type="entry name" value="GLHYDRLASE36"/>
</dbReference>
<dbReference type="PANTHER" id="PTHR43053:SF3">
    <property type="entry name" value="ALPHA-GALACTOSIDASE C-RELATED"/>
    <property type="match status" value="1"/>
</dbReference>
<keyword evidence="8" id="KW-1185">Reference proteome</keyword>
<feature type="region of interest" description="Disordered" evidence="5">
    <location>
        <begin position="194"/>
        <end position="214"/>
    </location>
</feature>
<dbReference type="GO" id="GO:0016052">
    <property type="term" value="P:carbohydrate catabolic process"/>
    <property type="evidence" value="ECO:0007669"/>
    <property type="project" value="InterPro"/>
</dbReference>
<keyword evidence="3" id="KW-0378">Hydrolase</keyword>